<evidence type="ECO:0000313" key="3">
    <source>
        <dbReference type="EMBL" id="MDX8417060.1"/>
    </source>
</evidence>
<evidence type="ECO:0000256" key="2">
    <source>
        <dbReference type="SAM" id="SignalP"/>
    </source>
</evidence>
<feature type="chain" id="PRO_5046511626" evidence="2">
    <location>
        <begin position="27"/>
        <end position="146"/>
    </location>
</feature>
<feature type="signal peptide" evidence="2">
    <location>
        <begin position="1"/>
        <end position="26"/>
    </location>
</feature>
<dbReference type="RefSeq" id="WP_320325370.1">
    <property type="nucleotide sequence ID" value="NZ_JALBUS010000005.1"/>
</dbReference>
<evidence type="ECO:0000256" key="1">
    <source>
        <dbReference type="SAM" id="MobiDB-lite"/>
    </source>
</evidence>
<keyword evidence="4" id="KW-1185">Reference proteome</keyword>
<reference evidence="3 4" key="1">
    <citation type="submission" date="2022-03" db="EMBL/GenBank/DDBJ databases">
        <title>Novel taxa within the pig intestine.</title>
        <authorList>
            <person name="Wylensek D."/>
            <person name="Bishof K."/>
            <person name="Afrizal A."/>
            <person name="Clavel T."/>
        </authorList>
    </citation>
    <scope>NUCLEOTIDE SEQUENCE [LARGE SCALE GENOMIC DNA]</scope>
    <source>
        <strain evidence="3 4">Cla-KB-P134</strain>
    </source>
</reference>
<gene>
    <name evidence="3" type="ORF">MOZ64_04270</name>
</gene>
<organism evidence="3 4">
    <name type="scientific">Absicoccus intestinalis</name>
    <dbReference type="NCBI Taxonomy" id="2926319"/>
    <lineage>
        <taxon>Bacteria</taxon>
        <taxon>Bacillati</taxon>
        <taxon>Bacillota</taxon>
        <taxon>Erysipelotrichia</taxon>
        <taxon>Erysipelotrichales</taxon>
        <taxon>Erysipelotrichaceae</taxon>
        <taxon>Absicoccus</taxon>
    </lineage>
</organism>
<dbReference type="EMBL" id="JALBUS010000005">
    <property type="protein sequence ID" value="MDX8417060.1"/>
    <property type="molecule type" value="Genomic_DNA"/>
</dbReference>
<evidence type="ECO:0000313" key="4">
    <source>
        <dbReference type="Proteomes" id="UP001285244"/>
    </source>
</evidence>
<proteinExistence type="predicted"/>
<comment type="caution">
    <text evidence="3">The sequence shown here is derived from an EMBL/GenBank/DDBJ whole genome shotgun (WGS) entry which is preliminary data.</text>
</comment>
<keyword evidence="2" id="KW-0732">Signal</keyword>
<dbReference type="Proteomes" id="UP001285244">
    <property type="component" value="Unassembled WGS sequence"/>
</dbReference>
<name>A0ABU4WKG9_9FIRM</name>
<feature type="region of interest" description="Disordered" evidence="1">
    <location>
        <begin position="28"/>
        <end position="53"/>
    </location>
</feature>
<sequence>MKNSHITTFFLATTLLIPNGMVNVAAQEPTTEPTAEQTNTTETAQTTQQANTVDTTQQATVTYGTPTWTWANDYSYAYATQTSSNGSQKTTKFTATSQVIKPVLCIQDGTTRYTVKLSNGNGGYYVDQKTVTISKNTATHHFGNPV</sequence>
<protein>
    <submittedName>
        <fullName evidence="3">Uncharacterized protein</fullName>
    </submittedName>
</protein>
<accession>A0ABU4WKG9</accession>